<dbReference type="Pfam" id="PF00963">
    <property type="entry name" value="Cohesin"/>
    <property type="match status" value="1"/>
</dbReference>
<dbReference type="InterPro" id="IPR011662">
    <property type="entry name" value="Secretin/TonB_short_N"/>
</dbReference>
<dbReference type="PANTHER" id="PTHR30332">
    <property type="entry name" value="PROBABLE GENERAL SECRETION PATHWAY PROTEIN D"/>
    <property type="match status" value="1"/>
</dbReference>
<evidence type="ECO:0000256" key="5">
    <source>
        <dbReference type="ARBA" id="ARBA00023237"/>
    </source>
</evidence>
<dbReference type="InterPro" id="IPR038591">
    <property type="entry name" value="NolW-like_sf"/>
</dbReference>
<organism evidence="7">
    <name type="scientific">mine drainage metagenome</name>
    <dbReference type="NCBI Taxonomy" id="410659"/>
    <lineage>
        <taxon>unclassified sequences</taxon>
        <taxon>metagenomes</taxon>
        <taxon>ecological metagenomes</taxon>
    </lineage>
</organism>
<dbReference type="EMBL" id="MLJW01000011">
    <property type="protein sequence ID" value="OIR14608.1"/>
    <property type="molecule type" value="Genomic_DNA"/>
</dbReference>
<sequence length="856" mass="91763">MTINFRTVWWLSMLMATLLIGCADQNLKVLDLKDEGHIEDGLTKLKQQERDHPGEMDYRADYIRERDRAVNHLLLSGDRSRDQGRDTEAYAYYRRVLAIDKDNSRARDGATQIEASKRHEAILAEANTLFDKGDLDAAQNRLRSIFIEDPQNSKALALRRQIEDKQAMNTQMLVPTLKSRFRQPVSLQFRDANLKMVFEALSRTSGINILLDRDMKSDLKTSIFVRDASVEDTLDLILMQNQLEKKVLNDSTVFIYPNTPAKIKEYQDMVVRTFHLTNADAKQMQTMIKTMLKTKDTFVHEKNNSLVIRDTPEAVQMAEKLIASQDINEPEVMLEVEVLEVLHSRLTQLGINWPNQLGLTVTSLPAVSTATTTAGGAVVTTNTPAVPLTVNGLRGINGSAINVSPLSMALDLRKELGDSNLLASPRIRVKQHEKAKIMIGDRVPVITNSVTPIATGTPVVTGSVQYLDVGLKLEVEPDIHMDGEVAIKTFLEVSNIANQVTNAASGSVAYQIGTRNVTTVLRLKDGETQVLAGLINDEDRKTSASVPGLGDLPLIGRLFGSNGEDKRKTEIILSITPHIIRNIQRPDVDLAEFWSGTDDTLRRKPLSLEAVGMVKSGTGTVAAIQPGLPQAPLVAAVALQPTVAPIPGAAAAPPNPTLAAVSAPVAAGAPAVPSVSRNAAVAAPPATAPVAGAVAVPAPLVAVPLVPGRLPPGMKPAMAPLMISWQGASQAKVGDQVKVVVYAQTGARVVDASLKVSYDPAALEVVDVSEGDFLKGNNAQTVFNSNVDQSGGQVSVDISQPGQEGGSGRGSLAVLTFRAIAAVPQAPITVSGTAMNAAGDSLQVSLPAPHNVALLP</sequence>
<dbReference type="Gene3D" id="1.25.40.10">
    <property type="entry name" value="Tetratricopeptide repeat domain"/>
    <property type="match status" value="1"/>
</dbReference>
<accession>A0A1J5TEL1</accession>
<evidence type="ECO:0000259" key="6">
    <source>
        <dbReference type="SMART" id="SM00965"/>
    </source>
</evidence>
<keyword evidence="2" id="KW-0813">Transport</keyword>
<dbReference type="InterPro" id="IPR011990">
    <property type="entry name" value="TPR-like_helical_dom_sf"/>
</dbReference>
<keyword evidence="3" id="KW-0732">Signal</keyword>
<feature type="domain" description="Secretin/TonB short N-terminal" evidence="6">
    <location>
        <begin position="207"/>
        <end position="258"/>
    </location>
</feature>
<dbReference type="InterPro" id="IPR001775">
    <property type="entry name" value="GspD/PilQ"/>
</dbReference>
<dbReference type="InterPro" id="IPR004846">
    <property type="entry name" value="T2SS/T3SS_dom"/>
</dbReference>
<dbReference type="SUPFAM" id="SSF49384">
    <property type="entry name" value="Carbohydrate-binding domain"/>
    <property type="match status" value="1"/>
</dbReference>
<dbReference type="GO" id="GO:0009306">
    <property type="term" value="P:protein secretion"/>
    <property type="evidence" value="ECO:0007669"/>
    <property type="project" value="InterPro"/>
</dbReference>
<dbReference type="InterPro" id="IPR005644">
    <property type="entry name" value="NolW-like"/>
</dbReference>
<dbReference type="GO" id="GO:0000272">
    <property type="term" value="P:polysaccharide catabolic process"/>
    <property type="evidence" value="ECO:0007669"/>
    <property type="project" value="InterPro"/>
</dbReference>
<comment type="subcellular location">
    <subcellularLocation>
        <location evidence="1">Membrane</location>
    </subcellularLocation>
</comment>
<dbReference type="GO" id="GO:0019867">
    <property type="term" value="C:outer membrane"/>
    <property type="evidence" value="ECO:0007669"/>
    <property type="project" value="InterPro"/>
</dbReference>
<dbReference type="GO" id="GO:0015627">
    <property type="term" value="C:type II protein secretion system complex"/>
    <property type="evidence" value="ECO:0007669"/>
    <property type="project" value="TreeGrafter"/>
</dbReference>
<evidence type="ECO:0000256" key="1">
    <source>
        <dbReference type="ARBA" id="ARBA00004370"/>
    </source>
</evidence>
<dbReference type="Pfam" id="PF00263">
    <property type="entry name" value="Secretin"/>
    <property type="match status" value="1"/>
</dbReference>
<evidence type="ECO:0000256" key="2">
    <source>
        <dbReference type="ARBA" id="ARBA00022448"/>
    </source>
</evidence>
<dbReference type="SUPFAM" id="SSF48452">
    <property type="entry name" value="TPR-like"/>
    <property type="match status" value="1"/>
</dbReference>
<evidence type="ECO:0000256" key="4">
    <source>
        <dbReference type="ARBA" id="ARBA00023136"/>
    </source>
</evidence>
<dbReference type="Gene3D" id="2.60.40.680">
    <property type="match status" value="1"/>
</dbReference>
<dbReference type="Pfam" id="PF03958">
    <property type="entry name" value="Secretin_N"/>
    <property type="match status" value="1"/>
</dbReference>
<dbReference type="GO" id="GO:0030246">
    <property type="term" value="F:carbohydrate binding"/>
    <property type="evidence" value="ECO:0007669"/>
    <property type="project" value="InterPro"/>
</dbReference>
<dbReference type="InterPro" id="IPR002102">
    <property type="entry name" value="Cohesin_dom"/>
</dbReference>
<reference evidence="7" key="1">
    <citation type="submission" date="2016-10" db="EMBL/GenBank/DDBJ databases">
        <title>Sequence of Gallionella enrichment culture.</title>
        <authorList>
            <person name="Poehlein A."/>
            <person name="Muehling M."/>
            <person name="Daniel R."/>
        </authorList>
    </citation>
    <scope>NUCLEOTIDE SEQUENCE</scope>
</reference>
<dbReference type="PANTHER" id="PTHR30332:SF17">
    <property type="entry name" value="TYPE IV PILIATION SYSTEM PROTEIN DR_0774-RELATED"/>
    <property type="match status" value="1"/>
</dbReference>
<proteinExistence type="predicted"/>
<dbReference type="SMART" id="SM00965">
    <property type="entry name" value="STN"/>
    <property type="match status" value="1"/>
</dbReference>
<dbReference type="InterPro" id="IPR008965">
    <property type="entry name" value="CBM2/CBM3_carb-bd_dom_sf"/>
</dbReference>
<dbReference type="AlphaFoldDB" id="A0A1J5TEL1"/>
<comment type="caution">
    <text evidence="7">The sequence shown here is derived from an EMBL/GenBank/DDBJ whole genome shotgun (WGS) entry which is preliminary data.</text>
</comment>
<protein>
    <submittedName>
        <fullName evidence="7">Type II secretion system protein D</fullName>
    </submittedName>
</protein>
<dbReference type="Gene3D" id="3.30.1370.120">
    <property type="match status" value="1"/>
</dbReference>
<dbReference type="InterPro" id="IPR050810">
    <property type="entry name" value="Bact_Secretion_Sys_Channel"/>
</dbReference>
<evidence type="ECO:0000256" key="3">
    <source>
        <dbReference type="ARBA" id="ARBA00022729"/>
    </source>
</evidence>
<dbReference type="PRINTS" id="PR00811">
    <property type="entry name" value="BCTERIALGSPD"/>
</dbReference>
<gene>
    <name evidence="7" type="primary">outD_2</name>
    <name evidence="7" type="ORF">GALL_44120</name>
</gene>
<keyword evidence="5" id="KW-0998">Cell outer membrane</keyword>
<dbReference type="PROSITE" id="PS51257">
    <property type="entry name" value="PROKAR_LIPOPROTEIN"/>
    <property type="match status" value="1"/>
</dbReference>
<keyword evidence="4" id="KW-0472">Membrane</keyword>
<evidence type="ECO:0000313" key="7">
    <source>
        <dbReference type="EMBL" id="OIR14608.1"/>
    </source>
</evidence>
<name>A0A1J5TEL1_9ZZZZ</name>
<dbReference type="CDD" id="cd08547">
    <property type="entry name" value="Type_II_cohesin"/>
    <property type="match status" value="1"/>
</dbReference>